<protein>
    <submittedName>
        <fullName evidence="1">Uncharacterized protein</fullName>
    </submittedName>
</protein>
<organism evidence="1 2">
    <name type="scientific">Serratia nevei</name>
    <dbReference type="NCBI Taxonomy" id="2703794"/>
    <lineage>
        <taxon>Bacteria</taxon>
        <taxon>Pseudomonadati</taxon>
        <taxon>Pseudomonadota</taxon>
        <taxon>Gammaproteobacteria</taxon>
        <taxon>Enterobacterales</taxon>
        <taxon>Yersiniaceae</taxon>
        <taxon>Serratia</taxon>
    </lineage>
</organism>
<evidence type="ECO:0000313" key="2">
    <source>
        <dbReference type="Proteomes" id="UP001174748"/>
    </source>
</evidence>
<reference evidence="1" key="1">
    <citation type="submission" date="2023-01" db="EMBL/GenBank/DDBJ databases">
        <title>Genomic dissection of endemic carbapenem resistance: metallo-beta-lactamase gene dissemination through clonal, plasmid and integron transfer pathways.</title>
        <authorList>
            <person name="Macesic N."/>
        </authorList>
    </citation>
    <scope>NUCLEOTIDE SEQUENCE</scope>
    <source>
        <strain evidence="1">CPO382</strain>
    </source>
</reference>
<accession>A0ABT7G5Y7</accession>
<name>A0ABT7G5Y7_9GAMM</name>
<dbReference type="RefSeq" id="WP_285097881.1">
    <property type="nucleotide sequence ID" value="NZ_JARTOI010000001.1"/>
</dbReference>
<keyword evidence="2" id="KW-1185">Reference proteome</keyword>
<proteinExistence type="predicted"/>
<sequence>MNNYNDKEIEVMSDDELGQFLGIANKMLEKAKSNQTKAMIALDQAQSLYNEINECLRNRSLYDWENPCPYSSENRKSAASKVDKLEFKLKELKHEIFYLQRTIGRGKVELGSRESIKAKAPSFSDRWDSELNDLFGEV</sequence>
<evidence type="ECO:0000313" key="1">
    <source>
        <dbReference type="EMBL" id="MDK5169001.1"/>
    </source>
</evidence>
<comment type="caution">
    <text evidence="1">The sequence shown here is derived from an EMBL/GenBank/DDBJ whole genome shotgun (WGS) entry which is preliminary data.</text>
</comment>
<dbReference type="Proteomes" id="UP001174748">
    <property type="component" value="Unassembled WGS sequence"/>
</dbReference>
<gene>
    <name evidence="1" type="ORF">P9921_00660</name>
</gene>
<dbReference type="EMBL" id="JARTOI010000001">
    <property type="protein sequence ID" value="MDK5169001.1"/>
    <property type="molecule type" value="Genomic_DNA"/>
</dbReference>